<sequence>MAEPSERAERTGRAEPSVLVLTRRGDREAGLVATLLRRAGVPVTRLDADAPGGVGDVLCTSDGVLEIAGARIRPTVTWHRHFSPRALPGCADPGGDALRRDAWAALVRQLPLLSQVSIGDQEPGQLAQLRQAASLGLRVPRTVVATDPRAAASALASGRTVVKALDRHYVEPSPGLLRWFPPLVCAPGRTRVLRGTAPGTPLVVQEYVPHDREIRLYLTGTEHHAFEVAKERPEDLWTRPDRVGVAAVATPPPALSAARALAEAFSLRYAAFDFLMQGDDPVFLELNVHGDWRWFERRAGVETVTRAMARTLGAAHRAAGGGVGRRLALLPFLGAGVS</sequence>
<name>A0A1H7MU95_STRJI</name>
<reference evidence="2" key="1">
    <citation type="submission" date="2016-10" db="EMBL/GenBank/DDBJ databases">
        <authorList>
            <person name="Varghese N."/>
        </authorList>
    </citation>
    <scope>NUCLEOTIDE SEQUENCE [LARGE SCALE GENOMIC DNA]</scope>
    <source>
        <strain evidence="2">DSM 45096 / BCRC 16803 / CGMCC 4.1857 / CIP 109030 / JCM 12277 / KCTC 19219 / NBRC 100920 / 33214</strain>
    </source>
</reference>
<keyword evidence="2" id="KW-1185">Reference proteome</keyword>
<evidence type="ECO:0000313" key="1">
    <source>
        <dbReference type="EMBL" id="SEL14946.1"/>
    </source>
</evidence>
<evidence type="ECO:0008006" key="3">
    <source>
        <dbReference type="Google" id="ProtNLM"/>
    </source>
</evidence>
<dbReference type="AlphaFoldDB" id="A0A1H7MU95"/>
<accession>A0A1H7MU95</accession>
<organism evidence="1 2">
    <name type="scientific">Streptacidiphilus jiangxiensis</name>
    <dbReference type="NCBI Taxonomy" id="235985"/>
    <lineage>
        <taxon>Bacteria</taxon>
        <taxon>Bacillati</taxon>
        <taxon>Actinomycetota</taxon>
        <taxon>Actinomycetes</taxon>
        <taxon>Kitasatosporales</taxon>
        <taxon>Streptomycetaceae</taxon>
        <taxon>Streptacidiphilus</taxon>
    </lineage>
</organism>
<dbReference type="eggNOG" id="COG0189">
    <property type="taxonomic scope" value="Bacteria"/>
</dbReference>
<dbReference type="RefSeq" id="WP_042447303.1">
    <property type="nucleotide sequence ID" value="NZ_BBPN01000012.1"/>
</dbReference>
<evidence type="ECO:0000313" key="2">
    <source>
        <dbReference type="Proteomes" id="UP000183015"/>
    </source>
</evidence>
<dbReference type="SUPFAM" id="SSF56059">
    <property type="entry name" value="Glutathione synthetase ATP-binding domain-like"/>
    <property type="match status" value="1"/>
</dbReference>
<dbReference type="STRING" id="235985.SAMN05414137_10675"/>
<dbReference type="Proteomes" id="UP000183015">
    <property type="component" value="Unassembled WGS sequence"/>
</dbReference>
<dbReference type="Gene3D" id="3.30.470.20">
    <property type="entry name" value="ATP-grasp fold, B domain"/>
    <property type="match status" value="1"/>
</dbReference>
<protein>
    <recommendedName>
        <fullName evidence="3">ATP-grasp domain-containing protein</fullName>
    </recommendedName>
</protein>
<dbReference type="OrthoDB" id="9794735at2"/>
<gene>
    <name evidence="1" type="ORF">SAMN05414137_10675</name>
</gene>
<proteinExistence type="predicted"/>
<dbReference type="EMBL" id="FOAZ01000006">
    <property type="protein sequence ID" value="SEL14946.1"/>
    <property type="molecule type" value="Genomic_DNA"/>
</dbReference>